<proteinExistence type="predicted"/>
<dbReference type="Proteomes" id="UP000277580">
    <property type="component" value="Unassembled WGS sequence"/>
</dbReference>
<evidence type="ECO:0000313" key="1">
    <source>
        <dbReference type="EMBL" id="RPB13992.1"/>
    </source>
</evidence>
<name>A0A3N4KXL1_9PEZI</name>
<keyword evidence="2" id="KW-1185">Reference proteome</keyword>
<accession>A0A3N4KXL1</accession>
<dbReference type="InParanoid" id="A0A3N4KXL1"/>
<gene>
    <name evidence="1" type="ORF">P167DRAFT_89654</name>
</gene>
<reference evidence="1 2" key="1">
    <citation type="journal article" date="2018" name="Nat. Ecol. Evol.">
        <title>Pezizomycetes genomes reveal the molecular basis of ectomycorrhizal truffle lifestyle.</title>
        <authorList>
            <person name="Murat C."/>
            <person name="Payen T."/>
            <person name="Noel B."/>
            <person name="Kuo A."/>
            <person name="Morin E."/>
            <person name="Chen J."/>
            <person name="Kohler A."/>
            <person name="Krizsan K."/>
            <person name="Balestrini R."/>
            <person name="Da Silva C."/>
            <person name="Montanini B."/>
            <person name="Hainaut M."/>
            <person name="Levati E."/>
            <person name="Barry K.W."/>
            <person name="Belfiori B."/>
            <person name="Cichocki N."/>
            <person name="Clum A."/>
            <person name="Dockter R.B."/>
            <person name="Fauchery L."/>
            <person name="Guy J."/>
            <person name="Iotti M."/>
            <person name="Le Tacon F."/>
            <person name="Lindquist E.A."/>
            <person name="Lipzen A."/>
            <person name="Malagnac F."/>
            <person name="Mello A."/>
            <person name="Molinier V."/>
            <person name="Miyauchi S."/>
            <person name="Poulain J."/>
            <person name="Riccioni C."/>
            <person name="Rubini A."/>
            <person name="Sitrit Y."/>
            <person name="Splivallo R."/>
            <person name="Traeger S."/>
            <person name="Wang M."/>
            <person name="Zifcakova L."/>
            <person name="Wipf D."/>
            <person name="Zambonelli A."/>
            <person name="Paolocci F."/>
            <person name="Nowrousian M."/>
            <person name="Ottonello S."/>
            <person name="Baldrian P."/>
            <person name="Spatafora J.W."/>
            <person name="Henrissat B."/>
            <person name="Nagy L.G."/>
            <person name="Aury J.M."/>
            <person name="Wincker P."/>
            <person name="Grigoriev I.V."/>
            <person name="Bonfante P."/>
            <person name="Martin F.M."/>
        </authorList>
    </citation>
    <scope>NUCLEOTIDE SEQUENCE [LARGE SCALE GENOMIC DNA]</scope>
    <source>
        <strain evidence="1 2">CCBAS932</strain>
    </source>
</reference>
<evidence type="ECO:0000313" key="2">
    <source>
        <dbReference type="Proteomes" id="UP000277580"/>
    </source>
</evidence>
<dbReference type="OrthoDB" id="1658288at2759"/>
<sequence>MLTIQCGRGKSLVKCKELSGSDLAASNIFKSTFATAFFGTPHRGLFGDDILKMASKMGKERIELVKSICEDNLCDELKKFISLAPGLKILSFYEQLKGNGLEEVLHMVDFPFIYVYVHACAQV</sequence>
<organism evidence="1 2">
    <name type="scientific">Morchella conica CCBAS932</name>
    <dbReference type="NCBI Taxonomy" id="1392247"/>
    <lineage>
        <taxon>Eukaryota</taxon>
        <taxon>Fungi</taxon>
        <taxon>Dikarya</taxon>
        <taxon>Ascomycota</taxon>
        <taxon>Pezizomycotina</taxon>
        <taxon>Pezizomycetes</taxon>
        <taxon>Pezizales</taxon>
        <taxon>Morchellaceae</taxon>
        <taxon>Morchella</taxon>
    </lineage>
</organism>
<dbReference type="AlphaFoldDB" id="A0A3N4KXL1"/>
<protein>
    <submittedName>
        <fullName evidence="1">Uncharacterized protein</fullName>
    </submittedName>
</protein>
<dbReference type="EMBL" id="ML119120">
    <property type="protein sequence ID" value="RPB13992.1"/>
    <property type="molecule type" value="Genomic_DNA"/>
</dbReference>